<name>A0A7K1FSE7_9ACTN</name>
<keyword evidence="6" id="KW-1185">Reference proteome</keyword>
<evidence type="ECO:0000259" key="4">
    <source>
        <dbReference type="PROSITE" id="PS51387"/>
    </source>
</evidence>
<dbReference type="InterPro" id="IPR016167">
    <property type="entry name" value="FAD-bd_PCMH_sub1"/>
</dbReference>
<keyword evidence="1" id="KW-0285">Flavoprotein</keyword>
<dbReference type="Pfam" id="PF00941">
    <property type="entry name" value="FAD_binding_5"/>
    <property type="match status" value="1"/>
</dbReference>
<dbReference type="RefSeq" id="WP_154770990.1">
    <property type="nucleotide sequence ID" value="NZ_WLYK01000012.1"/>
</dbReference>
<keyword evidence="3" id="KW-0560">Oxidoreductase</keyword>
<dbReference type="Gene3D" id="3.30.465.10">
    <property type="match status" value="1"/>
</dbReference>
<dbReference type="InterPro" id="IPR036683">
    <property type="entry name" value="CO_DH_flav_C_dom_sf"/>
</dbReference>
<dbReference type="InterPro" id="IPR005107">
    <property type="entry name" value="CO_DH_flav_C"/>
</dbReference>
<dbReference type="PANTHER" id="PTHR42659">
    <property type="entry name" value="XANTHINE DEHYDROGENASE SUBUNIT C-RELATED"/>
    <property type="match status" value="1"/>
</dbReference>
<dbReference type="Proteomes" id="UP000460221">
    <property type="component" value="Unassembled WGS sequence"/>
</dbReference>
<sequence>MIPAGFDYVAPATLDEALTALAEAGEDGKILAGGQSLIPVLRLRMSAPGILVDIRKVPELQGISMDGDRVRIGAMATHHSVVHDPLVVEHLKLLSDTEQTVADPQVRHRGTMGGALAHADPAGDLGAVAVALDAEFDVAGPQGRRTVAAADFFQDYYTTALAEDEILVAVTFPSYAGWGAHYEKFTRVAQSWSIVSVAAAVQVEGGIVRAARVGLTNMGAVPIRASAVEQALVGGPATAEAVRAAAQSAAQGTSPVDDTSAAADYREHLARVLTARAVLAAAG</sequence>
<comment type="caution">
    <text evidence="5">The sequence shown here is derived from an EMBL/GenBank/DDBJ whole genome shotgun (WGS) entry which is preliminary data.</text>
</comment>
<dbReference type="PANTHER" id="PTHR42659:SF2">
    <property type="entry name" value="XANTHINE DEHYDROGENASE SUBUNIT C-RELATED"/>
    <property type="match status" value="1"/>
</dbReference>
<dbReference type="FunFam" id="3.30.465.10:FF:000017">
    <property type="entry name" value="Xanthine dehydrogenase, FAD binding subunit"/>
    <property type="match status" value="1"/>
</dbReference>
<gene>
    <name evidence="5" type="ORF">GIS00_23985</name>
</gene>
<proteinExistence type="predicted"/>
<dbReference type="Gene3D" id="3.30.390.50">
    <property type="entry name" value="CO dehydrogenase flavoprotein, C-terminal domain"/>
    <property type="match status" value="1"/>
</dbReference>
<dbReference type="InterPro" id="IPR016169">
    <property type="entry name" value="FAD-bd_PCMH_sub2"/>
</dbReference>
<dbReference type="PROSITE" id="PS51387">
    <property type="entry name" value="FAD_PCMH"/>
    <property type="match status" value="1"/>
</dbReference>
<evidence type="ECO:0000256" key="2">
    <source>
        <dbReference type="ARBA" id="ARBA00022827"/>
    </source>
</evidence>
<reference evidence="5 6" key="1">
    <citation type="submission" date="2019-11" db="EMBL/GenBank/DDBJ databases">
        <authorList>
            <person name="Jiang L.-Q."/>
        </authorList>
    </citation>
    <scope>NUCLEOTIDE SEQUENCE [LARGE SCALE GENOMIC DNA]</scope>
    <source>
        <strain evidence="5 6">YIM 132087</strain>
    </source>
</reference>
<keyword evidence="2" id="KW-0274">FAD</keyword>
<evidence type="ECO:0000256" key="3">
    <source>
        <dbReference type="ARBA" id="ARBA00023002"/>
    </source>
</evidence>
<protein>
    <submittedName>
        <fullName evidence="5">Xanthine dehydrogenase family protein subunit M</fullName>
    </submittedName>
</protein>
<dbReference type="InterPro" id="IPR036318">
    <property type="entry name" value="FAD-bd_PCMH-like_sf"/>
</dbReference>
<evidence type="ECO:0000313" key="6">
    <source>
        <dbReference type="Proteomes" id="UP000460221"/>
    </source>
</evidence>
<dbReference type="InterPro" id="IPR002346">
    <property type="entry name" value="Mopterin_DH_FAD-bd"/>
</dbReference>
<organism evidence="5 6">
    <name type="scientific">Nakamurella alba</name>
    <dbReference type="NCBI Taxonomy" id="2665158"/>
    <lineage>
        <taxon>Bacteria</taxon>
        <taxon>Bacillati</taxon>
        <taxon>Actinomycetota</taxon>
        <taxon>Actinomycetes</taxon>
        <taxon>Nakamurellales</taxon>
        <taxon>Nakamurellaceae</taxon>
        <taxon>Nakamurella</taxon>
    </lineage>
</organism>
<dbReference type="EMBL" id="WLYK01000012">
    <property type="protein sequence ID" value="MTD17000.1"/>
    <property type="molecule type" value="Genomic_DNA"/>
</dbReference>
<evidence type="ECO:0000313" key="5">
    <source>
        <dbReference type="EMBL" id="MTD17000.1"/>
    </source>
</evidence>
<accession>A0A7K1FSE7</accession>
<feature type="domain" description="FAD-binding PCMH-type" evidence="4">
    <location>
        <begin position="1"/>
        <end position="177"/>
    </location>
</feature>
<dbReference type="InterPro" id="IPR016166">
    <property type="entry name" value="FAD-bd_PCMH"/>
</dbReference>
<dbReference type="InterPro" id="IPR051312">
    <property type="entry name" value="Diverse_Substr_Oxidored"/>
</dbReference>
<dbReference type="SUPFAM" id="SSF55447">
    <property type="entry name" value="CO dehydrogenase flavoprotein C-terminal domain-like"/>
    <property type="match status" value="1"/>
</dbReference>
<dbReference type="SMART" id="SM01092">
    <property type="entry name" value="CO_deh_flav_C"/>
    <property type="match status" value="1"/>
</dbReference>
<dbReference type="SUPFAM" id="SSF56176">
    <property type="entry name" value="FAD-binding/transporter-associated domain-like"/>
    <property type="match status" value="1"/>
</dbReference>
<dbReference type="AlphaFoldDB" id="A0A7K1FSE7"/>
<evidence type="ECO:0000256" key="1">
    <source>
        <dbReference type="ARBA" id="ARBA00022630"/>
    </source>
</evidence>
<dbReference type="Pfam" id="PF03450">
    <property type="entry name" value="CO_deh_flav_C"/>
    <property type="match status" value="1"/>
</dbReference>
<dbReference type="GO" id="GO:0016491">
    <property type="term" value="F:oxidoreductase activity"/>
    <property type="evidence" value="ECO:0007669"/>
    <property type="project" value="UniProtKB-KW"/>
</dbReference>
<dbReference type="GO" id="GO:0071949">
    <property type="term" value="F:FAD binding"/>
    <property type="evidence" value="ECO:0007669"/>
    <property type="project" value="InterPro"/>
</dbReference>
<dbReference type="Gene3D" id="3.30.43.10">
    <property type="entry name" value="Uridine Diphospho-n-acetylenolpyruvylglucosamine Reductase, domain 2"/>
    <property type="match status" value="1"/>
</dbReference>